<dbReference type="Proteomes" id="UP000781958">
    <property type="component" value="Unassembled WGS sequence"/>
</dbReference>
<evidence type="ECO:0000313" key="3">
    <source>
        <dbReference type="Proteomes" id="UP000781958"/>
    </source>
</evidence>
<feature type="transmembrane region" description="Helical" evidence="1">
    <location>
        <begin position="36"/>
        <end position="52"/>
    </location>
</feature>
<accession>A0ABS4SDL2</accession>
<organism evidence="2 3">
    <name type="scientific">Azospirillum rugosum</name>
    <dbReference type="NCBI Taxonomy" id="416170"/>
    <lineage>
        <taxon>Bacteria</taxon>
        <taxon>Pseudomonadati</taxon>
        <taxon>Pseudomonadota</taxon>
        <taxon>Alphaproteobacteria</taxon>
        <taxon>Rhodospirillales</taxon>
        <taxon>Azospirillaceae</taxon>
        <taxon>Azospirillum</taxon>
    </lineage>
</organism>
<comment type="caution">
    <text evidence="2">The sequence shown here is derived from an EMBL/GenBank/DDBJ whole genome shotgun (WGS) entry which is preliminary data.</text>
</comment>
<name>A0ABS4SDL2_9PROT</name>
<keyword evidence="1" id="KW-0472">Membrane</keyword>
<proteinExistence type="predicted"/>
<keyword evidence="1" id="KW-1133">Transmembrane helix</keyword>
<evidence type="ECO:0000256" key="1">
    <source>
        <dbReference type="SAM" id="Phobius"/>
    </source>
</evidence>
<reference evidence="2 3" key="1">
    <citation type="submission" date="2021-03" db="EMBL/GenBank/DDBJ databases">
        <title>Genomic Encyclopedia of Type Strains, Phase III (KMG-III): the genomes of soil and plant-associated and newly described type strains.</title>
        <authorList>
            <person name="Whitman W."/>
        </authorList>
    </citation>
    <scope>NUCLEOTIDE SEQUENCE [LARGE SCALE GENOMIC DNA]</scope>
    <source>
        <strain evidence="2 3">IMMIB AFH-6</strain>
    </source>
</reference>
<keyword evidence="1" id="KW-0812">Transmembrane</keyword>
<sequence length="53" mass="5930">MHYYPYPFRPDPTHGKGPNKAFLLRRIEAALHTGDPIFLVVIAALLGMLLALL</sequence>
<keyword evidence="3" id="KW-1185">Reference proteome</keyword>
<dbReference type="RefSeq" id="WP_209763046.1">
    <property type="nucleotide sequence ID" value="NZ_JAGINP010000001.1"/>
</dbReference>
<protein>
    <submittedName>
        <fullName evidence="2">Uncharacterized protein</fullName>
    </submittedName>
</protein>
<gene>
    <name evidence="2" type="ORF">J2851_000410</name>
</gene>
<evidence type="ECO:0000313" key="2">
    <source>
        <dbReference type="EMBL" id="MBP2290673.1"/>
    </source>
</evidence>
<dbReference type="EMBL" id="JAGINP010000001">
    <property type="protein sequence ID" value="MBP2290673.1"/>
    <property type="molecule type" value="Genomic_DNA"/>
</dbReference>